<dbReference type="AlphaFoldDB" id="A0A9X8HI66"/>
<dbReference type="Gene3D" id="2.180.10.10">
    <property type="entry name" value="RHS repeat-associated core"/>
    <property type="match status" value="1"/>
</dbReference>
<sequence>MGRWRGRGSTRRGGEVHEERSAWARQIGLSNPIRFQGQYHDRETALHYNRYRYYDPRVGRFIGQDPIGFSGGLNVYQYAPIPIHWVDPLGFTKKCNLCTDQENKKEKLQCDEIYDDYNQAMNGALSFTHITAKGSVPNPAKFGSQPFNGRVVPGEYRGFRVEYDERHKAHINAFNGKKNERTICFDASGKTVTKIVKRFNP</sequence>
<dbReference type="InterPro" id="IPR022385">
    <property type="entry name" value="Rhs_assc_core"/>
</dbReference>
<dbReference type="PANTHER" id="PTHR32305:SF15">
    <property type="entry name" value="PROTEIN RHSA-RELATED"/>
    <property type="match status" value="1"/>
</dbReference>
<dbReference type="InterPro" id="IPR050708">
    <property type="entry name" value="T6SS_VgrG/RHS"/>
</dbReference>
<dbReference type="PRINTS" id="PR00394">
    <property type="entry name" value="RHSPROTEIN"/>
</dbReference>
<proteinExistence type="predicted"/>
<dbReference type="Proteomes" id="UP000269115">
    <property type="component" value="Unassembled WGS sequence"/>
</dbReference>
<name>A0A9X8HI66_PSEPU</name>
<gene>
    <name evidence="1" type="ORF">EDF85_4085</name>
</gene>
<evidence type="ECO:0000313" key="2">
    <source>
        <dbReference type="Proteomes" id="UP000269115"/>
    </source>
</evidence>
<reference evidence="1 2" key="1">
    <citation type="submission" date="2018-11" db="EMBL/GenBank/DDBJ databases">
        <title>Genomic analyses of the natural microbiome of Caenorhabditis elegans.</title>
        <authorList>
            <person name="Samuel B."/>
        </authorList>
    </citation>
    <scope>NUCLEOTIDE SEQUENCE [LARGE SCALE GENOMIC DNA]</scope>
    <source>
        <strain evidence="1 2">BIGb0473</strain>
    </source>
</reference>
<evidence type="ECO:0000313" key="1">
    <source>
        <dbReference type="EMBL" id="ROQ46251.1"/>
    </source>
</evidence>
<dbReference type="NCBIfam" id="TIGR03696">
    <property type="entry name" value="Rhs_assc_core"/>
    <property type="match status" value="1"/>
</dbReference>
<dbReference type="PANTHER" id="PTHR32305">
    <property type="match status" value="1"/>
</dbReference>
<dbReference type="EMBL" id="RJUR01000016">
    <property type="protein sequence ID" value="ROQ46251.1"/>
    <property type="molecule type" value="Genomic_DNA"/>
</dbReference>
<protein>
    <submittedName>
        <fullName evidence="1">RHS repeat-associated protein</fullName>
    </submittedName>
</protein>
<accession>A0A9X8HI66</accession>
<organism evidence="1 2">
    <name type="scientific">Pseudomonas putida</name>
    <name type="common">Arthrobacter siderocapsulatus</name>
    <dbReference type="NCBI Taxonomy" id="303"/>
    <lineage>
        <taxon>Bacteria</taxon>
        <taxon>Pseudomonadati</taxon>
        <taxon>Pseudomonadota</taxon>
        <taxon>Gammaproteobacteria</taxon>
        <taxon>Pseudomonadales</taxon>
        <taxon>Pseudomonadaceae</taxon>
        <taxon>Pseudomonas</taxon>
    </lineage>
</organism>
<comment type="caution">
    <text evidence="1">The sequence shown here is derived from an EMBL/GenBank/DDBJ whole genome shotgun (WGS) entry which is preliminary data.</text>
</comment>